<reference evidence="2 3" key="1">
    <citation type="submission" date="2019-04" db="EMBL/GenBank/DDBJ databases">
        <title>Streptomyces lasaliensis sp. nov., an Actinomycete isolated from soil which produces the polyether antibiotic lasalocid.</title>
        <authorList>
            <person name="Erwin G."/>
            <person name="Haber C."/>
        </authorList>
    </citation>
    <scope>NUCLEOTIDE SEQUENCE [LARGE SCALE GENOMIC DNA]</scope>
    <source>
        <strain evidence="2 3">X-537</strain>
    </source>
</reference>
<dbReference type="Proteomes" id="UP000305929">
    <property type="component" value="Unassembled WGS sequence"/>
</dbReference>
<feature type="region of interest" description="Disordered" evidence="1">
    <location>
        <begin position="183"/>
        <end position="220"/>
    </location>
</feature>
<comment type="caution">
    <text evidence="2">The sequence shown here is derived from an EMBL/GenBank/DDBJ whole genome shotgun (WGS) entry which is preliminary data.</text>
</comment>
<sequence>MEFVLNEWLDYAKRVAESFHRTFDRVEAEDIYQELAIELVLKEKQLVAAFEMMERPESYTKTVLRNRAWGYCMKEKNAFFVQTDMYDYQPENVRIMIEQYLGGTTEGMMVPEDAKSVHGDDDLAVFADIARVVDGLSETDQQHLEAYLMDPDSKDVAARQRYSRVVRKVTDTLNRNKRKAAFEYEGTGSRKPMTNRDSLAAAKNSYNMKQKENFKERDYA</sequence>
<evidence type="ECO:0000313" key="3">
    <source>
        <dbReference type="Proteomes" id="UP000305929"/>
    </source>
</evidence>
<dbReference type="RefSeq" id="WP_137309271.1">
    <property type="nucleotide sequence ID" value="NZ_SZNQ01000001.1"/>
</dbReference>
<proteinExistence type="predicted"/>
<name>A0A4V6AX84_STRLS</name>
<protein>
    <submittedName>
        <fullName evidence="2">Uncharacterized protein</fullName>
    </submittedName>
</protein>
<dbReference type="EMBL" id="SZNQ01000001">
    <property type="protein sequence ID" value="TKT03423.1"/>
    <property type="molecule type" value="Genomic_DNA"/>
</dbReference>
<gene>
    <name evidence="2" type="ORF">E4U91_27235</name>
</gene>
<evidence type="ECO:0000256" key="1">
    <source>
        <dbReference type="SAM" id="MobiDB-lite"/>
    </source>
</evidence>
<evidence type="ECO:0000313" key="2">
    <source>
        <dbReference type="EMBL" id="TKT03423.1"/>
    </source>
</evidence>
<accession>A0A4V6AX84</accession>
<feature type="compositionally biased region" description="Basic and acidic residues" evidence="1">
    <location>
        <begin position="209"/>
        <end position="220"/>
    </location>
</feature>
<dbReference type="AlphaFoldDB" id="A0A4V6AX84"/>
<keyword evidence="3" id="KW-1185">Reference proteome</keyword>
<organism evidence="2 3">
    <name type="scientific">Streptomyces lasalocidi</name>
    <name type="common">Streptomyces lasaliensis</name>
    <dbReference type="NCBI Taxonomy" id="324833"/>
    <lineage>
        <taxon>Bacteria</taxon>
        <taxon>Bacillati</taxon>
        <taxon>Actinomycetota</taxon>
        <taxon>Actinomycetes</taxon>
        <taxon>Kitasatosporales</taxon>
        <taxon>Streptomycetaceae</taxon>
        <taxon>Streptomyces</taxon>
    </lineage>
</organism>